<dbReference type="AlphaFoldDB" id="H1Q386"/>
<organism evidence="1 2">
    <name type="scientific">Prevotella micans F0438</name>
    <dbReference type="NCBI Taxonomy" id="883158"/>
    <lineage>
        <taxon>Bacteria</taxon>
        <taxon>Pseudomonadati</taxon>
        <taxon>Bacteroidota</taxon>
        <taxon>Bacteroidia</taxon>
        <taxon>Bacteroidales</taxon>
        <taxon>Prevotellaceae</taxon>
        <taxon>Prevotella</taxon>
    </lineage>
</organism>
<protein>
    <submittedName>
        <fullName evidence="1">Uncharacterized protein</fullName>
    </submittedName>
</protein>
<dbReference type="HOGENOM" id="CLU_3390785_0_0_10"/>
<evidence type="ECO:0000313" key="1">
    <source>
        <dbReference type="EMBL" id="EHO69500.1"/>
    </source>
</evidence>
<reference evidence="1 2" key="1">
    <citation type="submission" date="2011-12" db="EMBL/GenBank/DDBJ databases">
        <title>The Genome Sequence of Prevotella micans F0438.</title>
        <authorList>
            <consortium name="The Broad Institute Genome Sequencing Platform"/>
            <person name="Earl A."/>
            <person name="Ward D."/>
            <person name="Feldgarden M."/>
            <person name="Gevers D."/>
            <person name="Izard J."/>
            <person name="Baranova O.V."/>
            <person name="Blanton J.M."/>
            <person name="Wade W.G."/>
            <person name="Dewhirst F.E."/>
            <person name="Young S.K."/>
            <person name="Zeng Q."/>
            <person name="Gargeya S."/>
            <person name="Fitzgerald M."/>
            <person name="Haas B."/>
            <person name="Abouelleil A."/>
            <person name="Alvarado L."/>
            <person name="Arachchi H.M."/>
            <person name="Berlin A."/>
            <person name="Chapman S.B."/>
            <person name="Gearin G."/>
            <person name="Goldberg J."/>
            <person name="Griggs A."/>
            <person name="Gujja S."/>
            <person name="Hansen M."/>
            <person name="Heiman D."/>
            <person name="Howarth C."/>
            <person name="Larimer J."/>
            <person name="Lui A."/>
            <person name="MacDonald P.J.P."/>
            <person name="McCowen C."/>
            <person name="Montmayeur A."/>
            <person name="Murphy C."/>
            <person name="Neiman D."/>
            <person name="Pearson M."/>
            <person name="Priest M."/>
            <person name="Roberts A."/>
            <person name="Saif S."/>
            <person name="Shea T."/>
            <person name="Sisk P."/>
            <person name="Stolte C."/>
            <person name="Sykes S."/>
            <person name="Wortman J."/>
            <person name="Nusbaum C."/>
            <person name="Birren B."/>
        </authorList>
    </citation>
    <scope>NUCLEOTIDE SEQUENCE [LARGE SCALE GENOMIC DNA]</scope>
    <source>
        <strain evidence="1 2">F0438</strain>
    </source>
</reference>
<evidence type="ECO:0000313" key="2">
    <source>
        <dbReference type="Proteomes" id="UP000016023"/>
    </source>
</evidence>
<name>H1Q386_9BACT</name>
<proteinExistence type="predicted"/>
<keyword evidence="2" id="KW-1185">Reference proteome</keyword>
<comment type="caution">
    <text evidence="1">The sequence shown here is derived from an EMBL/GenBank/DDBJ whole genome shotgun (WGS) entry which is preliminary data.</text>
</comment>
<gene>
    <name evidence="1" type="ORF">HMPREF9140_01374</name>
</gene>
<dbReference type="Proteomes" id="UP000016023">
    <property type="component" value="Unassembled WGS sequence"/>
</dbReference>
<sequence>MSIKGFKRMQLHNMGHFRVRRVRVDYGEGGEY</sequence>
<accession>H1Q386</accession>
<dbReference type="EMBL" id="AGWK01000037">
    <property type="protein sequence ID" value="EHO69500.1"/>
    <property type="molecule type" value="Genomic_DNA"/>
</dbReference>